<organism evidence="2 3">
    <name type="scientific">Lacipirellula parvula</name>
    <dbReference type="NCBI Taxonomy" id="2650471"/>
    <lineage>
        <taxon>Bacteria</taxon>
        <taxon>Pseudomonadati</taxon>
        <taxon>Planctomycetota</taxon>
        <taxon>Planctomycetia</taxon>
        <taxon>Pirellulales</taxon>
        <taxon>Lacipirellulaceae</taxon>
        <taxon>Lacipirellula</taxon>
    </lineage>
</organism>
<protein>
    <recommendedName>
        <fullName evidence="4">LamG-like jellyroll fold domain-containing protein</fullName>
    </recommendedName>
</protein>
<gene>
    <name evidence="2" type="ORF">PLANPX_3516</name>
</gene>
<dbReference type="InterPro" id="IPR013320">
    <property type="entry name" value="ConA-like_dom_sf"/>
</dbReference>
<evidence type="ECO:0000256" key="1">
    <source>
        <dbReference type="SAM" id="MobiDB-lite"/>
    </source>
</evidence>
<dbReference type="Gene3D" id="2.60.120.200">
    <property type="match status" value="1"/>
</dbReference>
<evidence type="ECO:0000313" key="2">
    <source>
        <dbReference type="EMBL" id="BBO33904.1"/>
    </source>
</evidence>
<evidence type="ECO:0008006" key="4">
    <source>
        <dbReference type="Google" id="ProtNLM"/>
    </source>
</evidence>
<dbReference type="EMBL" id="AP021861">
    <property type="protein sequence ID" value="BBO33904.1"/>
    <property type="molecule type" value="Genomic_DNA"/>
</dbReference>
<feature type="compositionally biased region" description="Polar residues" evidence="1">
    <location>
        <begin position="8"/>
        <end position="23"/>
    </location>
</feature>
<feature type="region of interest" description="Disordered" evidence="1">
    <location>
        <begin position="1"/>
        <end position="25"/>
    </location>
</feature>
<dbReference type="Pfam" id="PF13385">
    <property type="entry name" value="Laminin_G_3"/>
    <property type="match status" value="1"/>
</dbReference>
<evidence type="ECO:0000313" key="3">
    <source>
        <dbReference type="Proteomes" id="UP000326837"/>
    </source>
</evidence>
<dbReference type="SUPFAM" id="SSF49899">
    <property type="entry name" value="Concanavalin A-like lectins/glucanases"/>
    <property type="match status" value="1"/>
</dbReference>
<reference evidence="3" key="1">
    <citation type="submission" date="2019-10" db="EMBL/GenBank/DDBJ databases">
        <title>Lacipirellula parvula gen. nov., sp. nov., representing a lineage of planctomycetes widespread in freshwater anoxic habitats, and description of the family Lacipirellulaceae.</title>
        <authorList>
            <person name="Dedysh S.N."/>
            <person name="Kulichevskaya I.S."/>
            <person name="Beletsky A.V."/>
            <person name="Rakitin A.L."/>
            <person name="Mardanov A.V."/>
            <person name="Ivanova A.A."/>
            <person name="Saltykova V.X."/>
            <person name="Rijpstra W.I.C."/>
            <person name="Sinninghe Damste J.S."/>
            <person name="Ravin N.V."/>
        </authorList>
    </citation>
    <scope>NUCLEOTIDE SEQUENCE [LARGE SCALE GENOMIC DNA]</scope>
    <source>
        <strain evidence="3">PX69</strain>
    </source>
</reference>
<dbReference type="KEGG" id="lpav:PLANPX_3516"/>
<proteinExistence type="predicted"/>
<dbReference type="AlphaFoldDB" id="A0A5K7XAY5"/>
<name>A0A5K7XAY5_9BACT</name>
<dbReference type="Proteomes" id="UP000326837">
    <property type="component" value="Chromosome"/>
</dbReference>
<accession>A0A5K7XAY5</accession>
<keyword evidence="3" id="KW-1185">Reference proteome</keyword>
<sequence>MGVDVSPGRNTAPSPNTNIQGTGPLSVGKLSHVAITLQTSPSRPIQTTYYLGDYSVYVDGNLIGTKQLPTGFQPNDMPGAQLRLGRSVWPTDPFFNGKFDEFRIYDSRLAPQQIAANFAVGPNAVREPQSIALLLAAATFAITYRRR</sequence>
<dbReference type="RefSeq" id="WP_152099582.1">
    <property type="nucleotide sequence ID" value="NZ_AP021861.1"/>
</dbReference>